<dbReference type="AlphaFoldDB" id="A0AAV2CK22"/>
<gene>
    <name evidence="2" type="ORF">LTRI10_LOCUS4300</name>
</gene>
<dbReference type="Proteomes" id="UP001497516">
    <property type="component" value="Chromosome 1"/>
</dbReference>
<accession>A0AAV2CK22</accession>
<evidence type="ECO:0000313" key="3">
    <source>
        <dbReference type="Proteomes" id="UP001497516"/>
    </source>
</evidence>
<name>A0AAV2CK22_9ROSI</name>
<feature type="region of interest" description="Disordered" evidence="1">
    <location>
        <begin position="155"/>
        <end position="176"/>
    </location>
</feature>
<feature type="region of interest" description="Disordered" evidence="1">
    <location>
        <begin position="1"/>
        <end position="39"/>
    </location>
</feature>
<proteinExistence type="predicted"/>
<evidence type="ECO:0000256" key="1">
    <source>
        <dbReference type="SAM" id="MobiDB-lite"/>
    </source>
</evidence>
<dbReference type="EMBL" id="OZ034813">
    <property type="protein sequence ID" value="CAL1356614.1"/>
    <property type="molecule type" value="Genomic_DNA"/>
</dbReference>
<organism evidence="2 3">
    <name type="scientific">Linum trigynum</name>
    <dbReference type="NCBI Taxonomy" id="586398"/>
    <lineage>
        <taxon>Eukaryota</taxon>
        <taxon>Viridiplantae</taxon>
        <taxon>Streptophyta</taxon>
        <taxon>Embryophyta</taxon>
        <taxon>Tracheophyta</taxon>
        <taxon>Spermatophyta</taxon>
        <taxon>Magnoliopsida</taxon>
        <taxon>eudicotyledons</taxon>
        <taxon>Gunneridae</taxon>
        <taxon>Pentapetalae</taxon>
        <taxon>rosids</taxon>
        <taxon>fabids</taxon>
        <taxon>Malpighiales</taxon>
        <taxon>Linaceae</taxon>
        <taxon>Linum</taxon>
    </lineage>
</organism>
<reference evidence="2 3" key="1">
    <citation type="submission" date="2024-04" db="EMBL/GenBank/DDBJ databases">
        <authorList>
            <person name="Fracassetti M."/>
        </authorList>
    </citation>
    <scope>NUCLEOTIDE SEQUENCE [LARGE SCALE GENOMIC DNA]</scope>
</reference>
<sequence>MSPARKDELCANETPPDLKLERTSVNFREPTTPIGGSRRQSCRVNWKFKKKPNECVGEAEMPTRRWLVPPEPCIARGTRRFAADFFASSIGKRKLPENEAAPQEKVKDDWVISPEFRIERGARRLTTGLLGVKTKGGGADPLPCGSPIDEEARLEAAASRVASPELERQESSAMVDGAKTTNDWVASPGMQHVERTQWTSAASLVASSTDEVKP</sequence>
<evidence type="ECO:0000313" key="2">
    <source>
        <dbReference type="EMBL" id="CAL1356614.1"/>
    </source>
</evidence>
<protein>
    <submittedName>
        <fullName evidence="2">Uncharacterized protein</fullName>
    </submittedName>
</protein>
<keyword evidence="3" id="KW-1185">Reference proteome</keyword>